<evidence type="ECO:0000313" key="5">
    <source>
        <dbReference type="Proteomes" id="UP000791080"/>
    </source>
</evidence>
<comment type="function">
    <text evidence="2">One of several proteins that assist in the late maturation steps of the functional core of the 30S ribosomal subunit. Associates with free 30S ribosomal subunits (but not with 30S subunits that are part of 70S ribosomes or polysomes). Required for efficient processing of 16S rRNA. May interact with the 5'-terminal helix region of 16S rRNA.</text>
</comment>
<name>A0ABT1JQG8_ACTCY</name>
<evidence type="ECO:0000256" key="1">
    <source>
        <dbReference type="ARBA" id="ARBA00022517"/>
    </source>
</evidence>
<evidence type="ECO:0000256" key="3">
    <source>
        <dbReference type="SAM" id="MobiDB-lite"/>
    </source>
</evidence>
<comment type="subunit">
    <text evidence="2">Monomer. Binds 30S ribosomal subunits, but not 50S ribosomal subunits or 70S ribosomes.</text>
</comment>
<dbReference type="EMBL" id="AUBJ02000001">
    <property type="protein sequence ID" value="MCP2334424.1"/>
    <property type="molecule type" value="Genomic_DNA"/>
</dbReference>
<dbReference type="PANTHER" id="PTHR33515:SF1">
    <property type="entry name" value="RIBOSOME-BINDING FACTOR A, CHLOROPLASTIC-RELATED"/>
    <property type="match status" value="1"/>
</dbReference>
<dbReference type="Pfam" id="PF02033">
    <property type="entry name" value="RBFA"/>
    <property type="match status" value="1"/>
</dbReference>
<keyword evidence="5" id="KW-1185">Reference proteome</keyword>
<dbReference type="NCBIfam" id="TIGR00082">
    <property type="entry name" value="rbfA"/>
    <property type="match status" value="1"/>
</dbReference>
<evidence type="ECO:0000313" key="4">
    <source>
        <dbReference type="EMBL" id="MCP2334424.1"/>
    </source>
</evidence>
<proteinExistence type="inferred from homology"/>
<dbReference type="InterPro" id="IPR020053">
    <property type="entry name" value="Ribosome-bd_factorA_CS"/>
</dbReference>
<dbReference type="Proteomes" id="UP000791080">
    <property type="component" value="Unassembled WGS sequence"/>
</dbReference>
<reference evidence="4 5" key="2">
    <citation type="submission" date="2022-06" db="EMBL/GenBank/DDBJ databases">
        <title>Genomic Encyclopedia of Type Strains, Phase I: the one thousand microbial genomes (KMG-I) project.</title>
        <authorList>
            <person name="Kyrpides N."/>
        </authorList>
    </citation>
    <scope>NUCLEOTIDE SEQUENCE [LARGE SCALE GENOMIC DNA]</scope>
    <source>
        <strain evidence="4 5">DSM 43889</strain>
    </source>
</reference>
<comment type="caution">
    <text evidence="4">The sequence shown here is derived from an EMBL/GenBank/DDBJ whole genome shotgun (WGS) entry which is preliminary data.</text>
</comment>
<keyword evidence="1 2" id="KW-0690">Ribosome biogenesis</keyword>
<feature type="region of interest" description="Disordered" evidence="3">
    <location>
        <begin position="123"/>
        <end position="170"/>
    </location>
</feature>
<protein>
    <recommendedName>
        <fullName evidence="2">Ribosome-binding factor A</fullName>
    </recommendedName>
</protein>
<accession>A0ABT1JQG8</accession>
<dbReference type="PANTHER" id="PTHR33515">
    <property type="entry name" value="RIBOSOME-BINDING FACTOR A, CHLOROPLASTIC-RELATED"/>
    <property type="match status" value="1"/>
</dbReference>
<reference evidence="4 5" key="1">
    <citation type="submission" date="2013-07" db="EMBL/GenBank/DDBJ databases">
        <authorList>
            <consortium name="DOE Joint Genome Institute"/>
            <person name="Reeve W."/>
            <person name="Huntemann M."/>
            <person name="Han J."/>
            <person name="Chen A."/>
            <person name="Kyrpides N."/>
            <person name="Mavromatis K."/>
            <person name="Markowitz V."/>
            <person name="Palaniappan K."/>
            <person name="Ivanova N."/>
            <person name="Schaumberg A."/>
            <person name="Pati A."/>
            <person name="Liolios K."/>
            <person name="Nordberg H.P."/>
            <person name="Cantor M.N."/>
            <person name="Hua S.X."/>
            <person name="Woyke T."/>
        </authorList>
    </citation>
    <scope>NUCLEOTIDE SEQUENCE [LARGE SCALE GENOMIC DNA]</scope>
    <source>
        <strain evidence="4 5">DSM 43889</strain>
    </source>
</reference>
<dbReference type="InterPro" id="IPR023799">
    <property type="entry name" value="RbfA_dom_sf"/>
</dbReference>
<comment type="subcellular location">
    <subcellularLocation>
        <location evidence="2">Cytoplasm</location>
    </subcellularLocation>
</comment>
<keyword evidence="2" id="KW-0963">Cytoplasm</keyword>
<comment type="similarity">
    <text evidence="2">Belongs to the RbfA family.</text>
</comment>
<dbReference type="InterPro" id="IPR000238">
    <property type="entry name" value="RbfA"/>
</dbReference>
<organism evidence="4 5">
    <name type="scientific">Actinoalloteichus caeruleus DSM 43889</name>
    <dbReference type="NCBI Taxonomy" id="1120930"/>
    <lineage>
        <taxon>Bacteria</taxon>
        <taxon>Bacillati</taxon>
        <taxon>Actinomycetota</taxon>
        <taxon>Actinomycetes</taxon>
        <taxon>Pseudonocardiales</taxon>
        <taxon>Pseudonocardiaceae</taxon>
        <taxon>Actinoalloteichus</taxon>
        <taxon>Actinoalloteichus cyanogriseus</taxon>
    </lineage>
</organism>
<dbReference type="PROSITE" id="PS01319">
    <property type="entry name" value="RBFA"/>
    <property type="match status" value="1"/>
</dbReference>
<feature type="compositionally biased region" description="Basic and acidic residues" evidence="3">
    <location>
        <begin position="132"/>
        <end position="142"/>
    </location>
</feature>
<dbReference type="RefSeq" id="WP_026419969.1">
    <property type="nucleotide sequence ID" value="NZ_AUBJ02000001.1"/>
</dbReference>
<dbReference type="HAMAP" id="MF_00003">
    <property type="entry name" value="RbfA"/>
    <property type="match status" value="1"/>
</dbReference>
<dbReference type="InterPro" id="IPR015946">
    <property type="entry name" value="KH_dom-like_a/b"/>
</dbReference>
<feature type="compositionally biased region" description="Acidic residues" evidence="3">
    <location>
        <begin position="143"/>
        <end position="153"/>
    </location>
</feature>
<gene>
    <name evidence="2" type="primary">rbfA</name>
    <name evidence="4" type="ORF">G443_004694</name>
</gene>
<dbReference type="SUPFAM" id="SSF89919">
    <property type="entry name" value="Ribosome-binding factor A, RbfA"/>
    <property type="match status" value="1"/>
</dbReference>
<dbReference type="Gene3D" id="3.30.300.20">
    <property type="match status" value="1"/>
</dbReference>
<evidence type="ECO:0000256" key="2">
    <source>
        <dbReference type="HAMAP-Rule" id="MF_00003"/>
    </source>
</evidence>
<sequence>MADPARARRLAKRIAQIIASALEHEVKDPRVARVTITEAKVTADLREATVYYTVFGESLSSPPDEAGAAAALESAKGVLRSKVGQGTGIKFTPTLTFVPDNVPDSARRMDELLARAREADEQVARLAADASHAGDPDPYRAADEDDVDEDLGGEDTSRDTGTPPRDTRGD</sequence>